<accession>A0A6A6NSC3</accession>
<evidence type="ECO:0000313" key="2">
    <source>
        <dbReference type="EMBL" id="KAF2454639.1"/>
    </source>
</evidence>
<feature type="region of interest" description="Disordered" evidence="1">
    <location>
        <begin position="194"/>
        <end position="231"/>
    </location>
</feature>
<name>A0A6A6NSC3_9PEZI</name>
<proteinExistence type="predicted"/>
<organism evidence="2 3">
    <name type="scientific">Lineolata rhizophorae</name>
    <dbReference type="NCBI Taxonomy" id="578093"/>
    <lineage>
        <taxon>Eukaryota</taxon>
        <taxon>Fungi</taxon>
        <taxon>Dikarya</taxon>
        <taxon>Ascomycota</taxon>
        <taxon>Pezizomycotina</taxon>
        <taxon>Dothideomycetes</taxon>
        <taxon>Dothideomycetes incertae sedis</taxon>
        <taxon>Lineolatales</taxon>
        <taxon>Lineolataceae</taxon>
        <taxon>Lineolata</taxon>
    </lineage>
</organism>
<reference evidence="2" key="1">
    <citation type="journal article" date="2020" name="Stud. Mycol.">
        <title>101 Dothideomycetes genomes: a test case for predicting lifestyles and emergence of pathogens.</title>
        <authorList>
            <person name="Haridas S."/>
            <person name="Albert R."/>
            <person name="Binder M."/>
            <person name="Bloem J."/>
            <person name="Labutti K."/>
            <person name="Salamov A."/>
            <person name="Andreopoulos B."/>
            <person name="Baker S."/>
            <person name="Barry K."/>
            <person name="Bills G."/>
            <person name="Bluhm B."/>
            <person name="Cannon C."/>
            <person name="Castanera R."/>
            <person name="Culley D."/>
            <person name="Daum C."/>
            <person name="Ezra D."/>
            <person name="Gonzalez J."/>
            <person name="Henrissat B."/>
            <person name="Kuo A."/>
            <person name="Liang C."/>
            <person name="Lipzen A."/>
            <person name="Lutzoni F."/>
            <person name="Magnuson J."/>
            <person name="Mondo S."/>
            <person name="Nolan M."/>
            <person name="Ohm R."/>
            <person name="Pangilinan J."/>
            <person name="Park H.-J."/>
            <person name="Ramirez L."/>
            <person name="Alfaro M."/>
            <person name="Sun H."/>
            <person name="Tritt A."/>
            <person name="Yoshinaga Y."/>
            <person name="Zwiers L.-H."/>
            <person name="Turgeon B."/>
            <person name="Goodwin S."/>
            <person name="Spatafora J."/>
            <person name="Crous P."/>
            <person name="Grigoriev I."/>
        </authorList>
    </citation>
    <scope>NUCLEOTIDE SEQUENCE</scope>
    <source>
        <strain evidence="2">ATCC 16933</strain>
    </source>
</reference>
<feature type="region of interest" description="Disordered" evidence="1">
    <location>
        <begin position="37"/>
        <end position="94"/>
    </location>
</feature>
<sequence length="295" mass="30321">MGQAGSSPGPRGLGRSPRALRPYLLARGTAGVRAPCEDEVAPPACSSDAVLAPTKAGPFASKSPAAARPSPTSEAPRPQPRSKAQGLRSKVQGPAGVAACGHQLPNGVAGASHAGLSGRCVSGANLRRPRPSPNAILAAARGEPLPPPPRAAPDDQQLEAIGCSCAPLHGGGAVPPAQGDVSQQAWPRLIPGSPSVASAAGRPLQRPRTAWTQKKVGSLGDRPRPHSHRARLGQLRRPRKAAMLHRNERLRVAGTSAHDVRRTADATYALATSRSILCHFCISAPIAAILSDPLS</sequence>
<dbReference type="Proteomes" id="UP000799766">
    <property type="component" value="Unassembled WGS sequence"/>
</dbReference>
<feature type="compositionally biased region" description="Low complexity" evidence="1">
    <location>
        <begin position="60"/>
        <end position="76"/>
    </location>
</feature>
<evidence type="ECO:0000313" key="3">
    <source>
        <dbReference type="Proteomes" id="UP000799766"/>
    </source>
</evidence>
<evidence type="ECO:0000256" key="1">
    <source>
        <dbReference type="SAM" id="MobiDB-lite"/>
    </source>
</evidence>
<dbReference type="EMBL" id="MU001690">
    <property type="protein sequence ID" value="KAF2454639.1"/>
    <property type="molecule type" value="Genomic_DNA"/>
</dbReference>
<gene>
    <name evidence="2" type="ORF">BDY21DRAFT_423556</name>
</gene>
<dbReference type="AlphaFoldDB" id="A0A6A6NSC3"/>
<feature type="region of interest" description="Disordered" evidence="1">
    <location>
        <begin position="1"/>
        <end position="20"/>
    </location>
</feature>
<keyword evidence="3" id="KW-1185">Reference proteome</keyword>
<protein>
    <submittedName>
        <fullName evidence="2">Uncharacterized protein</fullName>
    </submittedName>
</protein>